<gene>
    <name evidence="6" type="ORF">EV102420_10_00260</name>
</gene>
<evidence type="ECO:0000256" key="1">
    <source>
        <dbReference type="ARBA" id="ARBA00004127"/>
    </source>
</evidence>
<keyword evidence="3 5" id="KW-1133">Transmembrane helix</keyword>
<evidence type="ECO:0000313" key="7">
    <source>
        <dbReference type="Proteomes" id="UP000029462"/>
    </source>
</evidence>
<dbReference type="PANTHER" id="PTHR43847">
    <property type="entry name" value="BLL3993 PROTEIN"/>
    <property type="match status" value="1"/>
</dbReference>
<feature type="transmembrane region" description="Helical" evidence="5">
    <location>
        <begin position="201"/>
        <end position="221"/>
    </location>
</feature>
<dbReference type="PANTHER" id="PTHR43847:SF1">
    <property type="entry name" value="BLL3993 PROTEIN"/>
    <property type="match status" value="1"/>
</dbReference>
<comment type="subcellular location">
    <subcellularLocation>
        <location evidence="1">Endomembrane system</location>
        <topology evidence="1">Multi-pass membrane protein</topology>
    </subcellularLocation>
</comment>
<accession>A0A090V4P8</accession>
<feature type="transmembrane region" description="Helical" evidence="5">
    <location>
        <begin position="108"/>
        <end position="127"/>
    </location>
</feature>
<dbReference type="GO" id="GO:0012505">
    <property type="term" value="C:endomembrane system"/>
    <property type="evidence" value="ECO:0007669"/>
    <property type="project" value="UniProtKB-SubCell"/>
</dbReference>
<proteinExistence type="predicted"/>
<keyword evidence="7" id="KW-1185">Reference proteome</keyword>
<sequence>MRVTIGNFLFRTRNALFPLLYLTLFVSQQQVSQNAVAMLLAGAAVALLGQGIRVLTVGLDYIVRGGRQRKVYADSLVQTGLFAHCRNPLYLGNLLMIIGFGIAANNPWYLAIAMPLFFLGYACIIAAEECYLLERFGDDYRHYCARTPRLLPRLAGMSETLRTFAFNWRRVVVKEYTTLCMTLLMLVLLAARALHADAHGWIISAGLIILILLACCAVRILKKSGRLHAGSPRQ</sequence>
<evidence type="ECO:0000256" key="3">
    <source>
        <dbReference type="ARBA" id="ARBA00022989"/>
    </source>
</evidence>
<evidence type="ECO:0000256" key="5">
    <source>
        <dbReference type="SAM" id="Phobius"/>
    </source>
</evidence>
<evidence type="ECO:0000256" key="2">
    <source>
        <dbReference type="ARBA" id="ARBA00022692"/>
    </source>
</evidence>
<reference evidence="6 7" key="1">
    <citation type="submission" date="2014-09" db="EMBL/GenBank/DDBJ databases">
        <title>Whole genome shotgun sequence of Escherichia vulneris NBRC 102420.</title>
        <authorList>
            <person name="Yoshida Y."/>
            <person name="Hosoyama A."/>
            <person name="Tsuchikane K."/>
            <person name="Ohji S."/>
            <person name="Ichikawa N."/>
            <person name="Kimura A."/>
            <person name="Yamazoe A."/>
            <person name="Ezaki T."/>
            <person name="Fujita N."/>
        </authorList>
    </citation>
    <scope>NUCLEOTIDE SEQUENCE [LARGE SCALE GENOMIC DNA]</scope>
    <source>
        <strain evidence="6 7">NBRC 102420</strain>
    </source>
</reference>
<dbReference type="Gene3D" id="1.20.120.1630">
    <property type="match status" value="1"/>
</dbReference>
<dbReference type="RefSeq" id="WP_042391232.1">
    <property type="nucleotide sequence ID" value="NZ_BBMZ01000010.1"/>
</dbReference>
<dbReference type="STRING" id="1115515.EV102420_10_00260"/>
<dbReference type="OrthoDB" id="9811969at2"/>
<name>A0A090V4P8_PSEVU</name>
<evidence type="ECO:0008006" key="8">
    <source>
        <dbReference type="Google" id="ProtNLM"/>
    </source>
</evidence>
<feature type="transmembrane region" description="Helical" evidence="5">
    <location>
        <begin position="176"/>
        <end position="195"/>
    </location>
</feature>
<organism evidence="6 7">
    <name type="scientific">Pseudescherichia vulneris NBRC 102420</name>
    <dbReference type="NCBI Taxonomy" id="1115515"/>
    <lineage>
        <taxon>Bacteria</taxon>
        <taxon>Pseudomonadati</taxon>
        <taxon>Pseudomonadota</taxon>
        <taxon>Gammaproteobacteria</taxon>
        <taxon>Enterobacterales</taxon>
        <taxon>Enterobacteriaceae</taxon>
        <taxon>Pseudescherichia</taxon>
    </lineage>
</organism>
<protein>
    <recommendedName>
        <fullName evidence="8">S-isoprenylcysteine methyltransferase</fullName>
    </recommendedName>
</protein>
<dbReference type="InterPro" id="IPR052527">
    <property type="entry name" value="Metal_cation-efflux_comp"/>
</dbReference>
<feature type="transmembrane region" description="Helical" evidence="5">
    <location>
        <begin position="39"/>
        <end position="63"/>
    </location>
</feature>
<keyword evidence="4 5" id="KW-0472">Membrane</keyword>
<dbReference type="eggNOG" id="COG2020">
    <property type="taxonomic scope" value="Bacteria"/>
</dbReference>
<dbReference type="AlphaFoldDB" id="A0A090V4P8"/>
<evidence type="ECO:0000256" key="4">
    <source>
        <dbReference type="ARBA" id="ARBA00023136"/>
    </source>
</evidence>
<dbReference type="Pfam" id="PF04191">
    <property type="entry name" value="PEMT"/>
    <property type="match status" value="1"/>
</dbReference>
<keyword evidence="2 5" id="KW-0812">Transmembrane</keyword>
<dbReference type="EMBL" id="BBMZ01000010">
    <property type="protein sequence ID" value="GAL58244.1"/>
    <property type="molecule type" value="Genomic_DNA"/>
</dbReference>
<feature type="transmembrane region" description="Helical" evidence="5">
    <location>
        <begin position="84"/>
        <end position="102"/>
    </location>
</feature>
<comment type="caution">
    <text evidence="6">The sequence shown here is derived from an EMBL/GenBank/DDBJ whole genome shotgun (WGS) entry which is preliminary data.</text>
</comment>
<evidence type="ECO:0000313" key="6">
    <source>
        <dbReference type="EMBL" id="GAL58244.1"/>
    </source>
</evidence>
<dbReference type="Proteomes" id="UP000029462">
    <property type="component" value="Unassembled WGS sequence"/>
</dbReference>
<dbReference type="InterPro" id="IPR007318">
    <property type="entry name" value="Phopholipid_MeTrfase"/>
</dbReference>